<sequence>MVTKQVVPNHHGPKVNGHRVMKTGHGLVSHIIYKELELLLLVALCVPFWQPCKHYIWEDIYIIGLCAVKA</sequence>
<name>A0A8J2RFG9_9CRUS</name>
<evidence type="ECO:0000313" key="1">
    <source>
        <dbReference type="EMBL" id="CAH0101050.1"/>
    </source>
</evidence>
<proteinExistence type="predicted"/>
<organism evidence="1 2">
    <name type="scientific">Daphnia galeata</name>
    <dbReference type="NCBI Taxonomy" id="27404"/>
    <lineage>
        <taxon>Eukaryota</taxon>
        <taxon>Metazoa</taxon>
        <taxon>Ecdysozoa</taxon>
        <taxon>Arthropoda</taxon>
        <taxon>Crustacea</taxon>
        <taxon>Branchiopoda</taxon>
        <taxon>Diplostraca</taxon>
        <taxon>Cladocera</taxon>
        <taxon>Anomopoda</taxon>
        <taxon>Daphniidae</taxon>
        <taxon>Daphnia</taxon>
    </lineage>
</organism>
<keyword evidence="2" id="KW-1185">Reference proteome</keyword>
<gene>
    <name evidence="1" type="ORF">DGAL_LOCUS3349</name>
</gene>
<dbReference type="EMBL" id="CAKKLH010000050">
    <property type="protein sequence ID" value="CAH0101050.1"/>
    <property type="molecule type" value="Genomic_DNA"/>
</dbReference>
<dbReference type="Proteomes" id="UP000789390">
    <property type="component" value="Unassembled WGS sequence"/>
</dbReference>
<accession>A0A8J2RFG9</accession>
<reference evidence="1" key="1">
    <citation type="submission" date="2021-11" db="EMBL/GenBank/DDBJ databases">
        <authorList>
            <person name="Schell T."/>
        </authorList>
    </citation>
    <scope>NUCLEOTIDE SEQUENCE</scope>
    <source>
        <strain evidence="1">M5</strain>
    </source>
</reference>
<evidence type="ECO:0000313" key="2">
    <source>
        <dbReference type="Proteomes" id="UP000789390"/>
    </source>
</evidence>
<dbReference type="AlphaFoldDB" id="A0A8J2RFG9"/>
<protein>
    <submittedName>
        <fullName evidence="1">Uncharacterized protein</fullName>
    </submittedName>
</protein>
<comment type="caution">
    <text evidence="1">The sequence shown here is derived from an EMBL/GenBank/DDBJ whole genome shotgun (WGS) entry which is preliminary data.</text>
</comment>